<feature type="compositionally biased region" description="Polar residues" evidence="1">
    <location>
        <begin position="11"/>
        <end position="21"/>
    </location>
</feature>
<dbReference type="EMBL" id="CP018153">
    <property type="protein sequence ID" value="APG59035.1"/>
    <property type="molecule type" value="Genomic_DNA"/>
</dbReference>
<protein>
    <recommendedName>
        <fullName evidence="4">Sulfatase-modifying factor enzyme domain-containing protein</fullName>
    </recommendedName>
</protein>
<gene>
    <name evidence="2" type="ORF">LPB144_00830</name>
</gene>
<dbReference type="Gene3D" id="3.90.1580.10">
    <property type="entry name" value="paralog of FGE (formylglycine-generating enzyme)"/>
    <property type="match status" value="1"/>
</dbReference>
<accession>A0A1L3J1N5</accession>
<reference evidence="2 3" key="1">
    <citation type="submission" date="2016-11" db="EMBL/GenBank/DDBJ databases">
        <title>Gramella sp. LPB0144 isolated from marine environment.</title>
        <authorList>
            <person name="Kim E."/>
            <person name="Yi H."/>
        </authorList>
    </citation>
    <scope>NUCLEOTIDE SEQUENCE [LARGE SCALE GENOMIC DNA]</scope>
    <source>
        <strain evidence="2 3">LPB0144</strain>
    </source>
</reference>
<dbReference type="AlphaFoldDB" id="A0A1L3J1N5"/>
<organism evidence="2 3">
    <name type="scientific">Christiangramia salexigens</name>
    <dbReference type="NCBI Taxonomy" id="1913577"/>
    <lineage>
        <taxon>Bacteria</taxon>
        <taxon>Pseudomonadati</taxon>
        <taxon>Bacteroidota</taxon>
        <taxon>Flavobacteriia</taxon>
        <taxon>Flavobacteriales</taxon>
        <taxon>Flavobacteriaceae</taxon>
        <taxon>Christiangramia</taxon>
    </lineage>
</organism>
<name>A0A1L3J1N5_9FLAO</name>
<dbReference type="KEGG" id="grl:LPB144_00830"/>
<proteinExistence type="predicted"/>
<evidence type="ECO:0000256" key="1">
    <source>
        <dbReference type="SAM" id="MobiDB-lite"/>
    </source>
</evidence>
<evidence type="ECO:0000313" key="3">
    <source>
        <dbReference type="Proteomes" id="UP000182510"/>
    </source>
</evidence>
<dbReference type="Proteomes" id="UP000182510">
    <property type="component" value="Chromosome"/>
</dbReference>
<dbReference type="RefSeq" id="WP_072551690.1">
    <property type="nucleotide sequence ID" value="NZ_CP018153.1"/>
</dbReference>
<keyword evidence="3" id="KW-1185">Reference proteome</keyword>
<evidence type="ECO:0000313" key="2">
    <source>
        <dbReference type="EMBL" id="APG59035.1"/>
    </source>
</evidence>
<dbReference type="STRING" id="1913577.LPB144_00830"/>
<sequence>MQKHTVHGQENDSLPKQNGNMQPEADKKMPFYGNVWEYTQDWYNVNYYKELESEGLIRNPKGAKKHLILVILTRRKW</sequence>
<feature type="region of interest" description="Disordered" evidence="1">
    <location>
        <begin position="1"/>
        <end position="26"/>
    </location>
</feature>
<dbReference type="InterPro" id="IPR042095">
    <property type="entry name" value="SUMF_sf"/>
</dbReference>
<evidence type="ECO:0008006" key="4">
    <source>
        <dbReference type="Google" id="ProtNLM"/>
    </source>
</evidence>